<dbReference type="AlphaFoldDB" id="A0A0C2W2N0"/>
<dbReference type="EMBL" id="KN824411">
    <property type="protein sequence ID" value="KIM20728.1"/>
    <property type="molecule type" value="Genomic_DNA"/>
</dbReference>
<evidence type="ECO:0000313" key="2">
    <source>
        <dbReference type="Proteomes" id="UP000054097"/>
    </source>
</evidence>
<evidence type="ECO:0000313" key="1">
    <source>
        <dbReference type="EMBL" id="KIM20728.1"/>
    </source>
</evidence>
<reference evidence="1 2" key="1">
    <citation type="submission" date="2014-04" db="EMBL/GenBank/DDBJ databases">
        <authorList>
            <consortium name="DOE Joint Genome Institute"/>
            <person name="Kuo A."/>
            <person name="Zuccaro A."/>
            <person name="Kohler A."/>
            <person name="Nagy L.G."/>
            <person name="Floudas D."/>
            <person name="Copeland A."/>
            <person name="Barry K.W."/>
            <person name="Cichocki N."/>
            <person name="Veneault-Fourrey C."/>
            <person name="LaButti K."/>
            <person name="Lindquist E.A."/>
            <person name="Lipzen A."/>
            <person name="Lundell T."/>
            <person name="Morin E."/>
            <person name="Murat C."/>
            <person name="Sun H."/>
            <person name="Tunlid A."/>
            <person name="Henrissat B."/>
            <person name="Grigoriev I.V."/>
            <person name="Hibbett D.S."/>
            <person name="Martin F."/>
            <person name="Nordberg H.P."/>
            <person name="Cantor M.N."/>
            <person name="Hua S.X."/>
        </authorList>
    </citation>
    <scope>NUCLEOTIDE SEQUENCE [LARGE SCALE GENOMIC DNA]</scope>
    <source>
        <strain evidence="1 2">MAFF 305830</strain>
    </source>
</reference>
<accession>A0A0C2W2N0</accession>
<keyword evidence="2" id="KW-1185">Reference proteome</keyword>
<reference evidence="2" key="2">
    <citation type="submission" date="2015-01" db="EMBL/GenBank/DDBJ databases">
        <title>Evolutionary Origins and Diversification of the Mycorrhizal Mutualists.</title>
        <authorList>
            <consortium name="DOE Joint Genome Institute"/>
            <consortium name="Mycorrhizal Genomics Consortium"/>
            <person name="Kohler A."/>
            <person name="Kuo A."/>
            <person name="Nagy L.G."/>
            <person name="Floudas D."/>
            <person name="Copeland A."/>
            <person name="Barry K.W."/>
            <person name="Cichocki N."/>
            <person name="Veneault-Fourrey C."/>
            <person name="LaButti K."/>
            <person name="Lindquist E.A."/>
            <person name="Lipzen A."/>
            <person name="Lundell T."/>
            <person name="Morin E."/>
            <person name="Murat C."/>
            <person name="Riley R."/>
            <person name="Ohm R."/>
            <person name="Sun H."/>
            <person name="Tunlid A."/>
            <person name="Henrissat B."/>
            <person name="Grigoriev I.V."/>
            <person name="Hibbett D.S."/>
            <person name="Martin F."/>
        </authorList>
    </citation>
    <scope>NUCLEOTIDE SEQUENCE [LARGE SCALE GENOMIC DNA]</scope>
    <source>
        <strain evidence="2">MAFF 305830</strain>
    </source>
</reference>
<proteinExistence type="predicted"/>
<dbReference type="Proteomes" id="UP000054097">
    <property type="component" value="Unassembled WGS sequence"/>
</dbReference>
<sequence>MITKLAIDDNFEGSGSESLNIWPHLPLLPFLRHLELSGGRIPIDRSLGIPKVCLPNLYTLQIKYVPSPSGLHAQWSIFSLLGCLKSPSLQFLNLSGSFGTLLPALERSKRLRVPNITVCLTSFGGLHKSTSILSTIKELDRGDFASRKSTSMAPVGKKRDQEPSWHWLACLGIEISLEVSMYIHHGNLRGKPNILDALILRAPPGCLIRLKGGERAQDDILHLFQVPDIDCLKYSKHDSVEFQVEYRKGGPTSNKSTGGRNIRSIIFDCVPAKGTLPPCSPNHITINEVAYVDRLIKTRSLHPVWPDQVQILDLGECSIDSTSLGTLYPMQSTIVFVPRGLPLIVTSLRCAPNVADEMMTNFGLPRLETLTLTLPLEEQDPLPSKLIKQRRTLKALIVLRLESIPSSWDGVIHLLVAFNRDRERGGGISRIELPGLPHPSILRGIIQALGGKLDDYFTFSAQRESRSHLRGTKTGCQSCSQSGWACFDGALCTRFSKTNMVSITKDMLI</sequence>
<organism evidence="1 2">
    <name type="scientific">Serendipita vermifera MAFF 305830</name>
    <dbReference type="NCBI Taxonomy" id="933852"/>
    <lineage>
        <taxon>Eukaryota</taxon>
        <taxon>Fungi</taxon>
        <taxon>Dikarya</taxon>
        <taxon>Basidiomycota</taxon>
        <taxon>Agaricomycotina</taxon>
        <taxon>Agaricomycetes</taxon>
        <taxon>Sebacinales</taxon>
        <taxon>Serendipitaceae</taxon>
        <taxon>Serendipita</taxon>
    </lineage>
</organism>
<name>A0A0C2W2N0_SERVB</name>
<gene>
    <name evidence="1" type="ORF">M408DRAFT_30121</name>
</gene>
<protein>
    <submittedName>
        <fullName evidence="1">Uncharacterized protein</fullName>
    </submittedName>
</protein>
<dbReference type="HOGENOM" id="CLU_535469_0_0_1"/>